<keyword evidence="3 5" id="KW-0238">DNA-binding</keyword>
<evidence type="ECO:0000313" key="6">
    <source>
        <dbReference type="Proteomes" id="UP000186015"/>
    </source>
</evidence>
<evidence type="ECO:0000313" key="5">
    <source>
        <dbReference type="EMBL" id="SEL38428.1"/>
    </source>
</evidence>
<evidence type="ECO:0000256" key="2">
    <source>
        <dbReference type="ARBA" id="ARBA00023067"/>
    </source>
</evidence>
<dbReference type="OrthoDB" id="9799835at2"/>
<dbReference type="PRINTS" id="PR01727">
    <property type="entry name" value="DNABINDINGHU"/>
</dbReference>
<dbReference type="GO" id="GO:0003677">
    <property type="term" value="F:DNA binding"/>
    <property type="evidence" value="ECO:0007669"/>
    <property type="project" value="UniProtKB-KW"/>
</dbReference>
<reference evidence="5 6" key="1">
    <citation type="submission" date="2016-10" db="EMBL/GenBank/DDBJ databases">
        <authorList>
            <person name="de Groot N.N."/>
        </authorList>
    </citation>
    <scope>NUCLEOTIDE SEQUENCE [LARGE SCALE GENOMIC DNA]</scope>
    <source>
        <strain evidence="5 6">KH2T6</strain>
    </source>
</reference>
<name>A0A1H7PSI4_RUMAL</name>
<comment type="similarity">
    <text evidence="1 4">Belongs to the bacterial histone-like protein family.</text>
</comment>
<dbReference type="PANTHER" id="PTHR33175">
    <property type="entry name" value="DNA-BINDING PROTEIN HU"/>
    <property type="match status" value="1"/>
</dbReference>
<keyword evidence="2" id="KW-0226">DNA condensation</keyword>
<dbReference type="AlphaFoldDB" id="A0A1H7PSI4"/>
<dbReference type="CDD" id="cd13831">
    <property type="entry name" value="HU"/>
    <property type="match status" value="1"/>
</dbReference>
<dbReference type="RefSeq" id="WP_074836000.1">
    <property type="nucleotide sequence ID" value="NZ_FOAT01000024.1"/>
</dbReference>
<evidence type="ECO:0000256" key="1">
    <source>
        <dbReference type="ARBA" id="ARBA00010529"/>
    </source>
</evidence>
<dbReference type="InterPro" id="IPR000119">
    <property type="entry name" value="Hist_DNA-bd"/>
</dbReference>
<dbReference type="PANTHER" id="PTHR33175:SF3">
    <property type="entry name" value="DNA-BINDING PROTEIN HU-BETA"/>
    <property type="match status" value="1"/>
</dbReference>
<dbReference type="SUPFAM" id="SSF47729">
    <property type="entry name" value="IHF-like DNA-binding proteins"/>
    <property type="match status" value="1"/>
</dbReference>
<dbReference type="SMART" id="SM00411">
    <property type="entry name" value="BHL"/>
    <property type="match status" value="1"/>
</dbReference>
<evidence type="ECO:0000256" key="3">
    <source>
        <dbReference type="ARBA" id="ARBA00023125"/>
    </source>
</evidence>
<evidence type="ECO:0000256" key="4">
    <source>
        <dbReference type="RuleBase" id="RU003939"/>
    </source>
</evidence>
<sequence>MKKAELLAAIAEKNGSTKKNAEAALDAVISTITEALEKGDKVAIPGFGTFEVRDRAAKKSINPATKQPIDVPAKKVPAFKAAKALKDAVDKK</sequence>
<dbReference type="Gene3D" id="4.10.520.10">
    <property type="entry name" value="IHF-like DNA-binding proteins"/>
    <property type="match status" value="1"/>
</dbReference>
<organism evidence="5 6">
    <name type="scientific">Ruminococcus albus</name>
    <dbReference type="NCBI Taxonomy" id="1264"/>
    <lineage>
        <taxon>Bacteria</taxon>
        <taxon>Bacillati</taxon>
        <taxon>Bacillota</taxon>
        <taxon>Clostridia</taxon>
        <taxon>Eubacteriales</taxon>
        <taxon>Oscillospiraceae</taxon>
        <taxon>Ruminococcus</taxon>
    </lineage>
</organism>
<dbReference type="GO" id="GO:0030527">
    <property type="term" value="F:structural constituent of chromatin"/>
    <property type="evidence" value="ECO:0007669"/>
    <property type="project" value="InterPro"/>
</dbReference>
<accession>A0A1H7PSI4</accession>
<dbReference type="EMBL" id="FOAT01000024">
    <property type="protein sequence ID" value="SEL38428.1"/>
    <property type="molecule type" value="Genomic_DNA"/>
</dbReference>
<dbReference type="Proteomes" id="UP000186015">
    <property type="component" value="Unassembled WGS sequence"/>
</dbReference>
<dbReference type="InterPro" id="IPR010992">
    <property type="entry name" value="IHF-like_DNA-bd_dom_sf"/>
</dbReference>
<dbReference type="Pfam" id="PF00216">
    <property type="entry name" value="Bac_DNA_binding"/>
    <property type="match status" value="1"/>
</dbReference>
<dbReference type="GO" id="GO:0030261">
    <property type="term" value="P:chromosome condensation"/>
    <property type="evidence" value="ECO:0007669"/>
    <property type="project" value="UniProtKB-KW"/>
</dbReference>
<proteinExistence type="inferred from homology"/>
<gene>
    <name evidence="5" type="ORF">SAMN05216469_12418</name>
</gene>
<protein>
    <submittedName>
        <fullName evidence="5">HU family DNA-binding protein</fullName>
    </submittedName>
</protein>